<organism evidence="5 6">
    <name type="scientific">Pararcticibacter amylolyticus</name>
    <dbReference type="NCBI Taxonomy" id="2173175"/>
    <lineage>
        <taxon>Bacteria</taxon>
        <taxon>Pseudomonadati</taxon>
        <taxon>Bacteroidota</taxon>
        <taxon>Sphingobacteriia</taxon>
        <taxon>Sphingobacteriales</taxon>
        <taxon>Sphingobacteriaceae</taxon>
        <taxon>Pararcticibacter</taxon>
    </lineage>
</organism>
<feature type="binding site" evidence="3">
    <location>
        <position position="167"/>
    </location>
    <ligand>
        <name>Mn(2+)</name>
        <dbReference type="ChEBI" id="CHEBI:29035"/>
        <label>2</label>
    </ligand>
</feature>
<dbReference type="SUPFAM" id="SSF53187">
    <property type="entry name" value="Zn-dependent exopeptidases"/>
    <property type="match status" value="1"/>
</dbReference>
<evidence type="ECO:0000313" key="5">
    <source>
        <dbReference type="EMBL" id="PWG79496.1"/>
    </source>
</evidence>
<dbReference type="GO" id="GO:0046872">
    <property type="term" value="F:metal ion binding"/>
    <property type="evidence" value="ECO:0007669"/>
    <property type="project" value="UniProtKB-KW"/>
</dbReference>
<dbReference type="SUPFAM" id="SSF55031">
    <property type="entry name" value="Bacterial exopeptidase dimerisation domain"/>
    <property type="match status" value="1"/>
</dbReference>
<keyword evidence="2 5" id="KW-0378">Hydrolase</keyword>
<protein>
    <submittedName>
        <fullName evidence="5">Amidohydrolase</fullName>
    </submittedName>
</protein>
<dbReference type="PIRSF" id="PIRSF005962">
    <property type="entry name" value="Pept_M20D_amidohydro"/>
    <property type="match status" value="1"/>
</dbReference>
<feature type="domain" description="Peptidase M20 dimerisation" evidence="4">
    <location>
        <begin position="192"/>
        <end position="284"/>
    </location>
</feature>
<dbReference type="EMBL" id="QEAS01000014">
    <property type="protein sequence ID" value="PWG79496.1"/>
    <property type="molecule type" value="Genomic_DNA"/>
</dbReference>
<feature type="binding site" evidence="3">
    <location>
        <position position="104"/>
    </location>
    <ligand>
        <name>Mn(2+)</name>
        <dbReference type="ChEBI" id="CHEBI:29035"/>
        <label>2</label>
    </ligand>
</feature>
<dbReference type="OrthoDB" id="9776731at2"/>
<keyword evidence="3" id="KW-0479">Metal-binding</keyword>
<name>A0A2U2PDN3_9SPHI</name>
<dbReference type="FunFam" id="3.30.70.360:FF:000014">
    <property type="entry name" value="N-acyl-L-amino acid amidohydrolase"/>
    <property type="match status" value="1"/>
</dbReference>
<dbReference type="PANTHER" id="PTHR11014:SF63">
    <property type="entry name" value="METALLOPEPTIDASE, PUTATIVE (AFU_ORTHOLOGUE AFUA_6G09600)-RELATED"/>
    <property type="match status" value="1"/>
</dbReference>
<dbReference type="InterPro" id="IPR011650">
    <property type="entry name" value="Peptidase_M20_dimer"/>
</dbReference>
<keyword evidence="3" id="KW-0464">Manganese</keyword>
<evidence type="ECO:0000256" key="3">
    <source>
        <dbReference type="PIRSR" id="PIRSR005962-1"/>
    </source>
</evidence>
<feature type="binding site" evidence="3">
    <location>
        <position position="140"/>
    </location>
    <ligand>
        <name>Mn(2+)</name>
        <dbReference type="ChEBI" id="CHEBI:29035"/>
        <label>2</label>
    </ligand>
</feature>
<comment type="cofactor">
    <cofactor evidence="3">
        <name>Mn(2+)</name>
        <dbReference type="ChEBI" id="CHEBI:29035"/>
    </cofactor>
    <text evidence="3">The Mn(2+) ion enhances activity.</text>
</comment>
<evidence type="ECO:0000259" key="4">
    <source>
        <dbReference type="Pfam" id="PF07687"/>
    </source>
</evidence>
<dbReference type="InterPro" id="IPR002933">
    <property type="entry name" value="Peptidase_M20"/>
</dbReference>
<evidence type="ECO:0000313" key="6">
    <source>
        <dbReference type="Proteomes" id="UP000245647"/>
    </source>
</evidence>
<dbReference type="PANTHER" id="PTHR11014">
    <property type="entry name" value="PEPTIDASE M20 FAMILY MEMBER"/>
    <property type="match status" value="1"/>
</dbReference>
<dbReference type="InterPro" id="IPR017439">
    <property type="entry name" value="Amidohydrolase"/>
</dbReference>
<dbReference type="Proteomes" id="UP000245647">
    <property type="component" value="Unassembled WGS sequence"/>
</dbReference>
<keyword evidence="6" id="KW-1185">Reference proteome</keyword>
<dbReference type="Pfam" id="PF07687">
    <property type="entry name" value="M20_dimer"/>
    <property type="match status" value="1"/>
</dbReference>
<accession>A0A2U2PDN3</accession>
<evidence type="ECO:0000256" key="1">
    <source>
        <dbReference type="ARBA" id="ARBA00006153"/>
    </source>
</evidence>
<dbReference type="RefSeq" id="WP_109417039.1">
    <property type="nucleotide sequence ID" value="NZ_QEAS01000014.1"/>
</dbReference>
<gene>
    <name evidence="5" type="ORF">DDR33_17230</name>
</gene>
<dbReference type="GO" id="GO:0016787">
    <property type="term" value="F:hydrolase activity"/>
    <property type="evidence" value="ECO:0007669"/>
    <property type="project" value="UniProtKB-KW"/>
</dbReference>
<dbReference type="Gene3D" id="3.30.70.360">
    <property type="match status" value="1"/>
</dbReference>
<proteinExistence type="inferred from homology"/>
<dbReference type="AlphaFoldDB" id="A0A2U2PDN3"/>
<reference evidence="5 6" key="1">
    <citation type="submission" date="2018-04" db="EMBL/GenBank/DDBJ databases">
        <title>Pedobacter chongqingensis sp. nov., isolated from a rottenly hemp rope.</title>
        <authorList>
            <person name="Cai Y."/>
        </authorList>
    </citation>
    <scope>NUCLEOTIDE SEQUENCE [LARGE SCALE GENOMIC DNA]</scope>
    <source>
        <strain evidence="5 6">FJ4-8</strain>
    </source>
</reference>
<sequence length="394" mass="43188">MLKEKIRELSGKIHGDVITHRRFLHSNPELSFQEYQTSAYIKAYLDELGISWEPMADTGVVGLIRGEKPSDAVVALRADMDALPITEANDVSYKSRNPGVMHACGHDVHTSSLLGTARILQFLRSEFGGTVKLIFQPAEEKLPGGASIMIREGVLENPAPDAVIGQHVMPLIDAGKIGIRSGKYMASTDELYVTVKGKGGHGAQPQQNIDPVLIAAHIIVALQQVVSRIADPKLPTVLSFGKVIANGATNVIPDEVYMEGTFRTLDETWRAEAHKRMKKIAEGIAESMGGSCEFNVMNGYPFLVNEEKLTGLVREYAEDYLGKENVLDLDIWMAAEDFAYYSQVADACFYRLGIRNEERGITSSVHTSTFDIDENALGVSTGLMAYIALKRLGN</sequence>
<dbReference type="CDD" id="cd03886">
    <property type="entry name" value="M20_Acy1"/>
    <property type="match status" value="1"/>
</dbReference>
<feature type="binding site" evidence="3">
    <location>
        <position position="366"/>
    </location>
    <ligand>
        <name>Mn(2+)</name>
        <dbReference type="ChEBI" id="CHEBI:29035"/>
        <label>2</label>
    </ligand>
</feature>
<dbReference type="Gene3D" id="3.40.630.10">
    <property type="entry name" value="Zn peptidases"/>
    <property type="match status" value="1"/>
</dbReference>
<feature type="binding site" evidence="3">
    <location>
        <position position="106"/>
    </location>
    <ligand>
        <name>Mn(2+)</name>
        <dbReference type="ChEBI" id="CHEBI:29035"/>
        <label>2</label>
    </ligand>
</feature>
<dbReference type="Pfam" id="PF01546">
    <property type="entry name" value="Peptidase_M20"/>
    <property type="match status" value="1"/>
</dbReference>
<evidence type="ECO:0000256" key="2">
    <source>
        <dbReference type="ARBA" id="ARBA00022801"/>
    </source>
</evidence>
<dbReference type="InterPro" id="IPR036264">
    <property type="entry name" value="Bact_exopeptidase_dim_dom"/>
</dbReference>
<comment type="similarity">
    <text evidence="1">Belongs to the peptidase M20 family.</text>
</comment>
<comment type="caution">
    <text evidence="5">The sequence shown here is derived from an EMBL/GenBank/DDBJ whole genome shotgun (WGS) entry which is preliminary data.</text>
</comment>
<dbReference type="NCBIfam" id="TIGR01891">
    <property type="entry name" value="amidohydrolases"/>
    <property type="match status" value="1"/>
</dbReference>